<dbReference type="RefSeq" id="WP_189824440.1">
    <property type="nucleotide sequence ID" value="NZ_BMVC01000007.1"/>
</dbReference>
<comment type="caution">
    <text evidence="3">The sequence shown here is derived from an EMBL/GenBank/DDBJ whole genome shotgun (WGS) entry which is preliminary data.</text>
</comment>
<evidence type="ECO:0000313" key="4">
    <source>
        <dbReference type="Proteomes" id="UP000638353"/>
    </source>
</evidence>
<feature type="region of interest" description="Disordered" evidence="1">
    <location>
        <begin position="128"/>
        <end position="162"/>
    </location>
</feature>
<keyword evidence="2" id="KW-1133">Transmembrane helix</keyword>
<reference evidence="3" key="1">
    <citation type="journal article" date="2014" name="Int. J. Syst. Evol. Microbiol.">
        <title>Complete genome sequence of Corynebacterium casei LMG S-19264T (=DSM 44701T), isolated from a smear-ripened cheese.</title>
        <authorList>
            <consortium name="US DOE Joint Genome Institute (JGI-PGF)"/>
            <person name="Walter F."/>
            <person name="Albersmeier A."/>
            <person name="Kalinowski J."/>
            <person name="Ruckert C."/>
        </authorList>
    </citation>
    <scope>NUCLEOTIDE SEQUENCE</scope>
    <source>
        <strain evidence="3">JCM 4637</strain>
    </source>
</reference>
<gene>
    <name evidence="3" type="ORF">GCM10010334_39430</name>
</gene>
<feature type="transmembrane region" description="Helical" evidence="2">
    <location>
        <begin position="71"/>
        <end position="90"/>
    </location>
</feature>
<name>A0A918WZ31_9ACTN</name>
<proteinExistence type="predicted"/>
<accession>A0A918WZ31</accession>
<evidence type="ECO:0000256" key="2">
    <source>
        <dbReference type="SAM" id="Phobius"/>
    </source>
</evidence>
<keyword evidence="2" id="KW-0472">Membrane</keyword>
<feature type="compositionally biased region" description="Basic and acidic residues" evidence="1">
    <location>
        <begin position="151"/>
        <end position="162"/>
    </location>
</feature>
<evidence type="ECO:0000313" key="3">
    <source>
        <dbReference type="EMBL" id="GHC97743.1"/>
    </source>
</evidence>
<evidence type="ECO:0000256" key="1">
    <source>
        <dbReference type="SAM" id="MobiDB-lite"/>
    </source>
</evidence>
<feature type="transmembrane region" description="Helical" evidence="2">
    <location>
        <begin position="102"/>
        <end position="121"/>
    </location>
</feature>
<reference evidence="3" key="2">
    <citation type="submission" date="2020-09" db="EMBL/GenBank/DDBJ databases">
        <authorList>
            <person name="Sun Q."/>
            <person name="Ohkuma M."/>
        </authorList>
    </citation>
    <scope>NUCLEOTIDE SEQUENCE</scope>
    <source>
        <strain evidence="3">JCM 4637</strain>
    </source>
</reference>
<organism evidence="3 4">
    <name type="scientific">Streptomyces finlayi</name>
    <dbReference type="NCBI Taxonomy" id="67296"/>
    <lineage>
        <taxon>Bacteria</taxon>
        <taxon>Bacillati</taxon>
        <taxon>Actinomycetota</taxon>
        <taxon>Actinomycetes</taxon>
        <taxon>Kitasatosporales</taxon>
        <taxon>Streptomycetaceae</taxon>
        <taxon>Streptomyces</taxon>
    </lineage>
</organism>
<sequence>MSLAAVEFAGKFVDFTGVLWKDIVLNVSFIFGMLGVLVWIAWWVQERRRGVRGAAENPPLTLGRRMVTRRVLGVLSVAGTLALLGFGIALATGDDPEGNAGFLLVLGGLFAVAWLVALVLGRPLPRPADDRSVKHAPTREKPYDQTSYAHLPDDVPGRKRNS</sequence>
<feature type="compositionally biased region" description="Basic and acidic residues" evidence="1">
    <location>
        <begin position="128"/>
        <end position="143"/>
    </location>
</feature>
<dbReference type="EMBL" id="BMVC01000007">
    <property type="protein sequence ID" value="GHC97743.1"/>
    <property type="molecule type" value="Genomic_DNA"/>
</dbReference>
<dbReference type="AlphaFoldDB" id="A0A918WZ31"/>
<feature type="transmembrane region" description="Helical" evidence="2">
    <location>
        <begin position="23"/>
        <end position="44"/>
    </location>
</feature>
<keyword evidence="2" id="KW-0812">Transmembrane</keyword>
<protein>
    <submittedName>
        <fullName evidence="3">Uncharacterized protein</fullName>
    </submittedName>
</protein>
<dbReference type="Proteomes" id="UP000638353">
    <property type="component" value="Unassembled WGS sequence"/>
</dbReference>